<evidence type="ECO:0000256" key="4">
    <source>
        <dbReference type="ARBA" id="ARBA00023136"/>
    </source>
</evidence>
<protein>
    <submittedName>
        <fullName evidence="6">Colicin V production CvpA</fullName>
    </submittedName>
</protein>
<evidence type="ECO:0000313" key="7">
    <source>
        <dbReference type="Proteomes" id="UP000245911"/>
    </source>
</evidence>
<evidence type="ECO:0000313" key="6">
    <source>
        <dbReference type="EMBL" id="PVH30397.1"/>
    </source>
</evidence>
<keyword evidence="2 5" id="KW-0812">Transmembrane</keyword>
<dbReference type="GO" id="GO:0009403">
    <property type="term" value="P:toxin biosynthetic process"/>
    <property type="evidence" value="ECO:0007669"/>
    <property type="project" value="InterPro"/>
</dbReference>
<feature type="transmembrane region" description="Helical" evidence="5">
    <location>
        <begin position="71"/>
        <end position="99"/>
    </location>
</feature>
<reference evidence="6 7" key="1">
    <citation type="submission" date="2018-04" db="EMBL/GenBank/DDBJ databases">
        <title>Pararhodobacter oceanense sp. nov., isolated from marine intertidal sediment.</title>
        <authorList>
            <person name="Wang X.-L."/>
            <person name="Du Z.-J."/>
        </authorList>
    </citation>
    <scope>NUCLEOTIDE SEQUENCE [LARGE SCALE GENOMIC DNA]</scope>
    <source>
        <strain evidence="6 7">AM505</strain>
    </source>
</reference>
<comment type="subcellular location">
    <subcellularLocation>
        <location evidence="1">Membrane</location>
        <topology evidence="1">Multi-pass membrane protein</topology>
    </subcellularLocation>
</comment>
<proteinExistence type="predicted"/>
<comment type="caution">
    <text evidence="6">The sequence shown here is derived from an EMBL/GenBank/DDBJ whole genome shotgun (WGS) entry which is preliminary data.</text>
</comment>
<gene>
    <name evidence="6" type="ORF">DDE20_02295</name>
</gene>
<dbReference type="PANTHER" id="PTHR36926:SF1">
    <property type="entry name" value="COLICIN V PRODUCTION PROTEIN"/>
    <property type="match status" value="1"/>
</dbReference>
<dbReference type="GO" id="GO:0016020">
    <property type="term" value="C:membrane"/>
    <property type="evidence" value="ECO:0007669"/>
    <property type="project" value="UniProtKB-SubCell"/>
</dbReference>
<feature type="transmembrane region" description="Helical" evidence="5">
    <location>
        <begin position="6"/>
        <end position="24"/>
    </location>
</feature>
<dbReference type="Proteomes" id="UP000245911">
    <property type="component" value="Unassembled WGS sequence"/>
</dbReference>
<dbReference type="AlphaFoldDB" id="A0A2T8HYA5"/>
<feature type="transmembrane region" description="Helical" evidence="5">
    <location>
        <begin position="111"/>
        <end position="131"/>
    </location>
</feature>
<keyword evidence="4 5" id="KW-0472">Membrane</keyword>
<dbReference type="Pfam" id="PF02674">
    <property type="entry name" value="Colicin_V"/>
    <property type="match status" value="1"/>
</dbReference>
<sequence>MESFTLIDGAVALVIVVSAILAYSRGLIRELLAIAGWVVAAVVAFALAPTVEPWVREIPYVGDLLGDSCELTVIAAFAAVFAVTLMIVALFTPLFSSLIRNSALGGIDQGLGFFFGVLRGILLIAVALLVFQRAVPVGNVPMVDNSQSVALFARVQTALIDNLPADAPNWIIEQYNALTASCRAPQ</sequence>
<keyword evidence="3 5" id="KW-1133">Transmembrane helix</keyword>
<keyword evidence="7" id="KW-1185">Reference proteome</keyword>
<dbReference type="InterPro" id="IPR052719">
    <property type="entry name" value="CvpA-like"/>
</dbReference>
<organism evidence="6 7">
    <name type="scientific">Pararhodobacter oceanensis</name>
    <dbReference type="NCBI Taxonomy" id="2172121"/>
    <lineage>
        <taxon>Bacteria</taxon>
        <taxon>Pseudomonadati</taxon>
        <taxon>Pseudomonadota</taxon>
        <taxon>Alphaproteobacteria</taxon>
        <taxon>Rhodobacterales</taxon>
        <taxon>Paracoccaceae</taxon>
        <taxon>Pararhodobacter</taxon>
    </lineage>
</organism>
<accession>A0A2T8HYA5</accession>
<feature type="transmembrane region" description="Helical" evidence="5">
    <location>
        <begin position="31"/>
        <end position="51"/>
    </location>
</feature>
<evidence type="ECO:0000256" key="1">
    <source>
        <dbReference type="ARBA" id="ARBA00004141"/>
    </source>
</evidence>
<evidence type="ECO:0000256" key="2">
    <source>
        <dbReference type="ARBA" id="ARBA00022692"/>
    </source>
</evidence>
<dbReference type="EMBL" id="QDKM01000001">
    <property type="protein sequence ID" value="PVH30397.1"/>
    <property type="molecule type" value="Genomic_DNA"/>
</dbReference>
<evidence type="ECO:0000256" key="5">
    <source>
        <dbReference type="SAM" id="Phobius"/>
    </source>
</evidence>
<name>A0A2T8HYA5_9RHOB</name>
<dbReference type="PANTHER" id="PTHR36926">
    <property type="entry name" value="COLICIN V PRODUCTION PROTEIN"/>
    <property type="match status" value="1"/>
</dbReference>
<dbReference type="OrthoDB" id="9806894at2"/>
<evidence type="ECO:0000256" key="3">
    <source>
        <dbReference type="ARBA" id="ARBA00022989"/>
    </source>
</evidence>
<dbReference type="InterPro" id="IPR003825">
    <property type="entry name" value="Colicin-V_CvpA"/>
</dbReference>
<dbReference type="RefSeq" id="WP_116556812.1">
    <property type="nucleotide sequence ID" value="NZ_JBLWXM010000004.1"/>
</dbReference>